<dbReference type="PROSITE" id="PS50084">
    <property type="entry name" value="KH_TYPE_1"/>
    <property type="match status" value="3"/>
</dbReference>
<organism evidence="5 6">
    <name type="scientific">Chytriomyces confervae</name>
    <dbReference type="NCBI Taxonomy" id="246404"/>
    <lineage>
        <taxon>Eukaryota</taxon>
        <taxon>Fungi</taxon>
        <taxon>Fungi incertae sedis</taxon>
        <taxon>Chytridiomycota</taxon>
        <taxon>Chytridiomycota incertae sedis</taxon>
        <taxon>Chytridiomycetes</taxon>
        <taxon>Chytridiales</taxon>
        <taxon>Chytriomycetaceae</taxon>
        <taxon>Chytriomyces</taxon>
    </lineage>
</organism>
<feature type="region of interest" description="Disordered" evidence="3">
    <location>
        <begin position="1"/>
        <end position="28"/>
    </location>
</feature>
<feature type="region of interest" description="Disordered" evidence="3">
    <location>
        <begin position="229"/>
        <end position="293"/>
    </location>
</feature>
<dbReference type="CDD" id="cd22455">
    <property type="entry name" value="KH-I_Rnc1_rpt1"/>
    <property type="match status" value="1"/>
</dbReference>
<feature type="domain" description="K Homology" evidence="4">
    <location>
        <begin position="288"/>
        <end position="359"/>
    </location>
</feature>
<evidence type="ECO:0000313" key="6">
    <source>
        <dbReference type="Proteomes" id="UP000320333"/>
    </source>
</evidence>
<feature type="domain" description="K Homology" evidence="4">
    <location>
        <begin position="59"/>
        <end position="129"/>
    </location>
</feature>
<evidence type="ECO:0000313" key="5">
    <source>
        <dbReference type="EMBL" id="TPX77186.1"/>
    </source>
</evidence>
<keyword evidence="6" id="KW-1185">Reference proteome</keyword>
<dbReference type="InterPro" id="IPR004088">
    <property type="entry name" value="KH_dom_type_1"/>
</dbReference>
<evidence type="ECO:0000256" key="1">
    <source>
        <dbReference type="ARBA" id="ARBA00022737"/>
    </source>
</evidence>
<proteinExistence type="predicted"/>
<feature type="domain" description="K Homology" evidence="4">
    <location>
        <begin position="143"/>
        <end position="214"/>
    </location>
</feature>
<gene>
    <name evidence="5" type="ORF">CcCBS67573_g01534</name>
</gene>
<evidence type="ECO:0000259" key="4">
    <source>
        <dbReference type="SMART" id="SM00322"/>
    </source>
</evidence>
<feature type="compositionally biased region" description="Polar residues" evidence="3">
    <location>
        <begin position="281"/>
        <end position="293"/>
    </location>
</feature>
<name>A0A507FPC6_9FUNG</name>
<protein>
    <recommendedName>
        <fullName evidence="4">K Homology domain-containing protein</fullName>
    </recommendedName>
</protein>
<dbReference type="Pfam" id="PF00013">
    <property type="entry name" value="KH_1"/>
    <property type="match status" value="3"/>
</dbReference>
<dbReference type="InterPro" id="IPR036612">
    <property type="entry name" value="KH_dom_type_1_sf"/>
</dbReference>
<feature type="compositionally biased region" description="Polar residues" evidence="3">
    <location>
        <begin position="229"/>
        <end position="241"/>
    </location>
</feature>
<dbReference type="EMBL" id="QEAP01000026">
    <property type="protein sequence ID" value="TPX77186.1"/>
    <property type="molecule type" value="Genomic_DNA"/>
</dbReference>
<keyword evidence="1" id="KW-0677">Repeat</keyword>
<accession>A0A507FPC6</accession>
<dbReference type="Proteomes" id="UP000320333">
    <property type="component" value="Unassembled WGS sequence"/>
</dbReference>
<dbReference type="AlphaFoldDB" id="A0A507FPC6"/>
<dbReference type="SUPFAM" id="SSF54791">
    <property type="entry name" value="Eukaryotic type KH-domain (KH-domain type I)"/>
    <property type="match status" value="3"/>
</dbReference>
<keyword evidence="2" id="KW-0694">RNA-binding</keyword>
<dbReference type="OrthoDB" id="442947at2759"/>
<reference evidence="5 6" key="1">
    <citation type="journal article" date="2019" name="Sci. Rep.">
        <title>Comparative genomics of chytrid fungi reveal insights into the obligate biotrophic and pathogenic lifestyle of Synchytrium endobioticum.</title>
        <authorList>
            <person name="van de Vossenberg B.T.L.H."/>
            <person name="Warris S."/>
            <person name="Nguyen H.D.T."/>
            <person name="van Gent-Pelzer M.P.E."/>
            <person name="Joly D.L."/>
            <person name="van de Geest H.C."/>
            <person name="Bonants P.J.M."/>
            <person name="Smith D.S."/>
            <person name="Levesque C.A."/>
            <person name="van der Lee T.A.J."/>
        </authorList>
    </citation>
    <scope>NUCLEOTIDE SEQUENCE [LARGE SCALE GENOMIC DNA]</scope>
    <source>
        <strain evidence="5 6">CBS 675.73</strain>
    </source>
</reference>
<dbReference type="InterPro" id="IPR004087">
    <property type="entry name" value="KH_dom"/>
</dbReference>
<dbReference type="Gene3D" id="3.30.1370.10">
    <property type="entry name" value="K Homology domain, type 1"/>
    <property type="match status" value="3"/>
</dbReference>
<evidence type="ECO:0000256" key="3">
    <source>
        <dbReference type="SAM" id="MobiDB-lite"/>
    </source>
</evidence>
<dbReference type="PANTHER" id="PTHR10288">
    <property type="entry name" value="KH DOMAIN CONTAINING RNA BINDING PROTEIN"/>
    <property type="match status" value="1"/>
</dbReference>
<dbReference type="GO" id="GO:0003723">
    <property type="term" value="F:RNA binding"/>
    <property type="evidence" value="ECO:0007669"/>
    <property type="project" value="UniProtKB-UniRule"/>
</dbReference>
<sequence>MNNDSLARLTGLSLNPDTPPNNQDTDTDTVMALPVSNTTHSTVTAADNAEPSSPTDSTPQVTLRALVSTKEAGVVIGHGGKNVADIRDETGVKAGVSKVIPGVTERILTITGSFVGVAKAFAMIAKLLVDSPVSQTSPQQFPDCTTIRLLVSHHLIGSVIGKSGSKIKQIQEDSGAKLVVSKDMLHQSTERVVDILGLVKSIEVAVFNLASCIYNDGKPVVGVIPYQPQAQSSTQPRSNARISFDESGSQNNNSRNGNSHNSNRNRNNSNDRSNGNSRPNTTVTSDEPQTTQTLAVPSDMVGCIIGKGGSFIANIRRQSNAKLRISELEEGGSNERVVTIVGSASSIAKALQLIYEQLEAEKSRRLNAGVGGRRVDGDM</sequence>
<dbReference type="STRING" id="246404.A0A507FPC6"/>
<feature type="compositionally biased region" description="Low complexity" evidence="3">
    <location>
        <begin position="247"/>
        <end position="280"/>
    </location>
</feature>
<dbReference type="SMART" id="SM00322">
    <property type="entry name" value="KH"/>
    <property type="match status" value="3"/>
</dbReference>
<evidence type="ECO:0000256" key="2">
    <source>
        <dbReference type="PROSITE-ProRule" id="PRU00117"/>
    </source>
</evidence>
<comment type="caution">
    <text evidence="5">The sequence shown here is derived from an EMBL/GenBank/DDBJ whole genome shotgun (WGS) entry which is preliminary data.</text>
</comment>